<gene>
    <name evidence="7" type="ORF">J2X26_002938</name>
</gene>
<dbReference type="PIRSF" id="PIRSF000216">
    <property type="entry name" value="NADH_DH_24kDa"/>
    <property type="match status" value="1"/>
</dbReference>
<evidence type="ECO:0000256" key="4">
    <source>
        <dbReference type="ARBA" id="ARBA00023004"/>
    </source>
</evidence>
<keyword evidence="5" id="KW-0411">Iron-sulfur</keyword>
<name>A0ABU0EH77_9CELL</name>
<sequence length="182" mass="19498">MLNLPPEADPAVAAEVDSLVAEHGRDRGALLPVLQEVQRRHGEISDLAVQVVADRFGVPPVDVLGVVTFYRFLAGRRGRHVVRLCRTLSCAMAGADDIGARLERELGVPMGGTTDDGAVTVEWVHCIGQCDRAPAMLVDDDAVGDLDGDRAAETVAAVRARDRTLRDEVAVRVGPTDDQRSP</sequence>
<keyword evidence="2" id="KW-0001">2Fe-2S</keyword>
<comment type="similarity">
    <text evidence="1">Belongs to the complex I 24 kDa subunit family.</text>
</comment>
<dbReference type="InterPro" id="IPR036249">
    <property type="entry name" value="Thioredoxin-like_sf"/>
</dbReference>
<dbReference type="InterPro" id="IPR002023">
    <property type="entry name" value="NuoE-like"/>
</dbReference>
<evidence type="ECO:0000313" key="8">
    <source>
        <dbReference type="Proteomes" id="UP001239626"/>
    </source>
</evidence>
<keyword evidence="8" id="KW-1185">Reference proteome</keyword>
<proteinExistence type="inferred from homology"/>
<reference evidence="7 8" key="1">
    <citation type="submission" date="2023-07" db="EMBL/GenBank/DDBJ databases">
        <title>Sorghum-associated microbial communities from plants grown in Nebraska, USA.</title>
        <authorList>
            <person name="Schachtman D."/>
        </authorList>
    </citation>
    <scope>NUCLEOTIDE SEQUENCE [LARGE SCALE GENOMIC DNA]</scope>
    <source>
        <strain evidence="7 8">BE332</strain>
    </source>
</reference>
<accession>A0ABU0EH77</accession>
<evidence type="ECO:0000256" key="6">
    <source>
        <dbReference type="ARBA" id="ARBA00034078"/>
    </source>
</evidence>
<dbReference type="InterPro" id="IPR042128">
    <property type="entry name" value="NuoE_dom"/>
</dbReference>
<comment type="cofactor">
    <cofactor evidence="6">
        <name>[2Fe-2S] cluster</name>
        <dbReference type="ChEBI" id="CHEBI:190135"/>
    </cofactor>
</comment>
<evidence type="ECO:0000256" key="1">
    <source>
        <dbReference type="ARBA" id="ARBA00010643"/>
    </source>
</evidence>
<dbReference type="SUPFAM" id="SSF52833">
    <property type="entry name" value="Thioredoxin-like"/>
    <property type="match status" value="1"/>
</dbReference>
<dbReference type="Pfam" id="PF01257">
    <property type="entry name" value="2Fe-2S_thioredx"/>
    <property type="match status" value="1"/>
</dbReference>
<dbReference type="PANTHER" id="PTHR43342">
    <property type="entry name" value="NADH-QUINONE OXIDOREDUCTASE, E SUBUNIT"/>
    <property type="match status" value="1"/>
</dbReference>
<evidence type="ECO:0000313" key="7">
    <source>
        <dbReference type="EMBL" id="MDQ0374611.1"/>
    </source>
</evidence>
<keyword evidence="4" id="KW-0408">Iron</keyword>
<comment type="caution">
    <text evidence="7">The sequence shown here is derived from an EMBL/GenBank/DDBJ whole genome shotgun (WGS) entry which is preliminary data.</text>
</comment>
<evidence type="ECO:0000256" key="3">
    <source>
        <dbReference type="ARBA" id="ARBA00022723"/>
    </source>
</evidence>
<dbReference type="InterPro" id="IPR028431">
    <property type="entry name" value="NADP_DH_HndA-like"/>
</dbReference>
<dbReference type="Proteomes" id="UP001239626">
    <property type="component" value="Unassembled WGS sequence"/>
</dbReference>
<dbReference type="Gene3D" id="1.10.10.1590">
    <property type="entry name" value="NADH-quinone oxidoreductase subunit E"/>
    <property type="match status" value="1"/>
</dbReference>
<protein>
    <submittedName>
        <fullName evidence="7">NADH:ubiquinone oxidoreductase subunit E</fullName>
    </submittedName>
</protein>
<keyword evidence="3" id="KW-0479">Metal-binding</keyword>
<evidence type="ECO:0000256" key="5">
    <source>
        <dbReference type="ARBA" id="ARBA00023014"/>
    </source>
</evidence>
<dbReference type="RefSeq" id="WP_307493394.1">
    <property type="nucleotide sequence ID" value="NZ_JAUSVB010000004.1"/>
</dbReference>
<dbReference type="EMBL" id="JAUSVB010000004">
    <property type="protein sequence ID" value="MDQ0374611.1"/>
    <property type="molecule type" value="Genomic_DNA"/>
</dbReference>
<dbReference type="Gene3D" id="3.40.30.10">
    <property type="entry name" value="Glutaredoxin"/>
    <property type="match status" value="1"/>
</dbReference>
<dbReference type="InterPro" id="IPR041921">
    <property type="entry name" value="NuoE_N"/>
</dbReference>
<evidence type="ECO:0000256" key="2">
    <source>
        <dbReference type="ARBA" id="ARBA00022714"/>
    </source>
</evidence>
<organism evidence="7 8">
    <name type="scientific">Cellulomonas humilata</name>
    <dbReference type="NCBI Taxonomy" id="144055"/>
    <lineage>
        <taxon>Bacteria</taxon>
        <taxon>Bacillati</taxon>
        <taxon>Actinomycetota</taxon>
        <taxon>Actinomycetes</taxon>
        <taxon>Micrococcales</taxon>
        <taxon>Cellulomonadaceae</taxon>
        <taxon>Cellulomonas</taxon>
    </lineage>
</organism>
<dbReference type="PANTHER" id="PTHR43342:SF1">
    <property type="entry name" value="BIFURCATING [FEFE] HYDROGENASE GAMMA SUBUNIT"/>
    <property type="match status" value="1"/>
</dbReference>
<dbReference type="CDD" id="cd03064">
    <property type="entry name" value="TRX_Fd_NuoE"/>
    <property type="match status" value="1"/>
</dbReference>